<evidence type="ECO:0000313" key="3">
    <source>
        <dbReference type="Proteomes" id="UP001209107"/>
    </source>
</evidence>
<evidence type="ECO:0008006" key="4">
    <source>
        <dbReference type="Google" id="ProtNLM"/>
    </source>
</evidence>
<sequence length="92" mass="10210">MNTLKIALGIAATAAGAYALNRIRKNESQKELATANANSDHTSGNEDRDHVKPQNHFITDPITATKHSDTFSPNYQSANKNVQFHQRGVRHR</sequence>
<accession>A0ABT3JKR5</accession>
<dbReference type="RefSeq" id="WP_265143287.1">
    <property type="nucleotide sequence ID" value="NZ_JAPCHZ010000001.1"/>
</dbReference>
<dbReference type="EMBL" id="JAPCHZ010000001">
    <property type="protein sequence ID" value="MCW4451071.1"/>
    <property type="molecule type" value="Genomic_DNA"/>
</dbReference>
<comment type="caution">
    <text evidence="2">The sequence shown here is derived from an EMBL/GenBank/DDBJ whole genome shotgun (WGS) entry which is preliminary data.</text>
</comment>
<evidence type="ECO:0000256" key="1">
    <source>
        <dbReference type="SAM" id="MobiDB-lite"/>
    </source>
</evidence>
<proteinExistence type="predicted"/>
<gene>
    <name evidence="2" type="ORF">OK344_02475</name>
</gene>
<feature type="compositionally biased region" description="Basic and acidic residues" evidence="1">
    <location>
        <begin position="43"/>
        <end position="52"/>
    </location>
</feature>
<feature type="region of interest" description="Disordered" evidence="1">
    <location>
        <begin position="28"/>
        <end position="92"/>
    </location>
</feature>
<keyword evidence="3" id="KW-1185">Reference proteome</keyword>
<organism evidence="2 3">
    <name type="scientific">Kaistella yananensis</name>
    <dbReference type="NCBI Taxonomy" id="2989820"/>
    <lineage>
        <taxon>Bacteria</taxon>
        <taxon>Pseudomonadati</taxon>
        <taxon>Bacteroidota</taxon>
        <taxon>Flavobacteriia</taxon>
        <taxon>Flavobacteriales</taxon>
        <taxon>Weeksellaceae</taxon>
        <taxon>Chryseobacterium group</taxon>
        <taxon>Kaistella</taxon>
    </lineage>
</organism>
<dbReference type="Proteomes" id="UP001209107">
    <property type="component" value="Unassembled WGS sequence"/>
</dbReference>
<feature type="compositionally biased region" description="Polar residues" evidence="1">
    <location>
        <begin position="70"/>
        <end position="84"/>
    </location>
</feature>
<name>A0ABT3JKR5_9FLAO</name>
<reference evidence="2 3" key="1">
    <citation type="submission" date="2022-10" db="EMBL/GenBank/DDBJ databases">
        <title>Kaistella sp. BT-6-1-3.</title>
        <authorList>
            <person name="Ai J."/>
            <person name="Deng Z."/>
        </authorList>
    </citation>
    <scope>NUCLEOTIDE SEQUENCE [LARGE SCALE GENOMIC DNA]</scope>
    <source>
        <strain evidence="2 3">BT6-1-3</strain>
    </source>
</reference>
<protein>
    <recommendedName>
        <fullName evidence="4">YtxH domain-containing protein</fullName>
    </recommendedName>
</protein>
<evidence type="ECO:0000313" key="2">
    <source>
        <dbReference type="EMBL" id="MCW4451071.1"/>
    </source>
</evidence>